<dbReference type="Proteomes" id="UP000053558">
    <property type="component" value="Unassembled WGS sequence"/>
</dbReference>
<dbReference type="GeneID" id="19208444"/>
<dbReference type="Pfam" id="PF07817">
    <property type="entry name" value="GLE1"/>
    <property type="match status" value="1"/>
</dbReference>
<reference evidence="13" key="1">
    <citation type="journal article" date="2012" name="Science">
        <title>The Paleozoic origin of enzymatic lignin decomposition reconstructed from 31 fungal genomes.</title>
        <authorList>
            <person name="Floudas D."/>
            <person name="Binder M."/>
            <person name="Riley R."/>
            <person name="Barry K."/>
            <person name="Blanchette R.A."/>
            <person name="Henrissat B."/>
            <person name="Martinez A.T."/>
            <person name="Otillar R."/>
            <person name="Spatafora J.W."/>
            <person name="Yadav J.S."/>
            <person name="Aerts A."/>
            <person name="Benoit I."/>
            <person name="Boyd A."/>
            <person name="Carlson A."/>
            <person name="Copeland A."/>
            <person name="Coutinho P.M."/>
            <person name="de Vries R.P."/>
            <person name="Ferreira P."/>
            <person name="Findley K."/>
            <person name="Foster B."/>
            <person name="Gaskell J."/>
            <person name="Glotzer D."/>
            <person name="Gorecki P."/>
            <person name="Heitman J."/>
            <person name="Hesse C."/>
            <person name="Hori C."/>
            <person name="Igarashi K."/>
            <person name="Jurgens J.A."/>
            <person name="Kallen N."/>
            <person name="Kersten P."/>
            <person name="Kohler A."/>
            <person name="Kuees U."/>
            <person name="Kumar T.K.A."/>
            <person name="Kuo A."/>
            <person name="LaButti K."/>
            <person name="Larrondo L.F."/>
            <person name="Lindquist E."/>
            <person name="Ling A."/>
            <person name="Lombard V."/>
            <person name="Lucas S."/>
            <person name="Lundell T."/>
            <person name="Martin R."/>
            <person name="McLaughlin D.J."/>
            <person name="Morgenstern I."/>
            <person name="Morin E."/>
            <person name="Murat C."/>
            <person name="Nagy L.G."/>
            <person name="Nolan M."/>
            <person name="Ohm R.A."/>
            <person name="Patyshakuliyeva A."/>
            <person name="Rokas A."/>
            <person name="Ruiz-Duenas F.J."/>
            <person name="Sabat G."/>
            <person name="Salamov A."/>
            <person name="Samejima M."/>
            <person name="Schmutz J."/>
            <person name="Slot J.C."/>
            <person name="St John F."/>
            <person name="Stenlid J."/>
            <person name="Sun H."/>
            <person name="Sun S."/>
            <person name="Syed K."/>
            <person name="Tsang A."/>
            <person name="Wiebenga A."/>
            <person name="Young D."/>
            <person name="Pisabarro A."/>
            <person name="Eastwood D.C."/>
            <person name="Martin F."/>
            <person name="Cullen D."/>
            <person name="Grigoriev I.V."/>
            <person name="Hibbett D.S."/>
        </authorList>
    </citation>
    <scope>NUCLEOTIDE SEQUENCE [LARGE SCALE GENOMIC DNA]</scope>
    <source>
        <strain evidence="13">RWD-64-598 SS2</strain>
    </source>
</reference>
<comment type="caution">
    <text evidence="12">The sequence shown here is derived from an EMBL/GenBank/DDBJ whole genome shotgun (WGS) entry which is preliminary data.</text>
</comment>
<keyword evidence="6" id="KW-0811">Translocation</keyword>
<dbReference type="GO" id="GO:0031369">
    <property type="term" value="F:translation initiation factor binding"/>
    <property type="evidence" value="ECO:0007669"/>
    <property type="project" value="TreeGrafter"/>
</dbReference>
<dbReference type="GO" id="GO:0044614">
    <property type="term" value="C:nuclear pore cytoplasmic filaments"/>
    <property type="evidence" value="ECO:0007669"/>
    <property type="project" value="TreeGrafter"/>
</dbReference>
<dbReference type="GO" id="GO:0000822">
    <property type="term" value="F:inositol hexakisphosphate binding"/>
    <property type="evidence" value="ECO:0007669"/>
    <property type="project" value="TreeGrafter"/>
</dbReference>
<evidence type="ECO:0000256" key="5">
    <source>
        <dbReference type="ARBA" id="ARBA00022927"/>
    </source>
</evidence>
<keyword evidence="4" id="KW-0509">mRNA transport</keyword>
<dbReference type="KEGG" id="cput:CONPUDRAFT_65753"/>
<dbReference type="PANTHER" id="PTHR12960">
    <property type="entry name" value="GLE-1-RELATED"/>
    <property type="match status" value="1"/>
</dbReference>
<organism evidence="12 13">
    <name type="scientific">Coniophora puteana (strain RWD-64-598)</name>
    <name type="common">Brown rot fungus</name>
    <dbReference type="NCBI Taxonomy" id="741705"/>
    <lineage>
        <taxon>Eukaryota</taxon>
        <taxon>Fungi</taxon>
        <taxon>Dikarya</taxon>
        <taxon>Basidiomycota</taxon>
        <taxon>Agaricomycotina</taxon>
        <taxon>Agaricomycetes</taxon>
        <taxon>Agaricomycetidae</taxon>
        <taxon>Boletales</taxon>
        <taxon>Coniophorineae</taxon>
        <taxon>Coniophoraceae</taxon>
        <taxon>Coniophora</taxon>
    </lineage>
</organism>
<proteinExistence type="inferred from homology"/>
<dbReference type="InterPro" id="IPR038506">
    <property type="entry name" value="GLE1-like_sf"/>
</dbReference>
<feature type="region of interest" description="Disordered" evidence="11">
    <location>
        <begin position="174"/>
        <end position="251"/>
    </location>
</feature>
<protein>
    <recommendedName>
        <fullName evidence="9">mRNA export factor GLE1</fullName>
    </recommendedName>
    <alternativeName>
        <fullName evidence="10">Nucleoporin GLE1</fullName>
    </alternativeName>
</protein>
<accession>A0A5M3M9E1</accession>
<feature type="compositionally biased region" description="Polar residues" evidence="11">
    <location>
        <begin position="7"/>
        <end position="26"/>
    </location>
</feature>
<evidence type="ECO:0000256" key="10">
    <source>
        <dbReference type="ARBA" id="ARBA00029983"/>
    </source>
</evidence>
<dbReference type="AlphaFoldDB" id="A0A5M3M9E1"/>
<dbReference type="OMA" id="VPANIHS"/>
<dbReference type="GO" id="GO:0005543">
    <property type="term" value="F:phospholipid binding"/>
    <property type="evidence" value="ECO:0007669"/>
    <property type="project" value="TreeGrafter"/>
</dbReference>
<dbReference type="GO" id="GO:0016973">
    <property type="term" value="P:poly(A)+ mRNA export from nucleus"/>
    <property type="evidence" value="ECO:0007669"/>
    <property type="project" value="InterPro"/>
</dbReference>
<dbReference type="PANTHER" id="PTHR12960:SF0">
    <property type="entry name" value="MRNA EXPORT FACTOR GLE1"/>
    <property type="match status" value="1"/>
</dbReference>
<evidence type="ECO:0000256" key="6">
    <source>
        <dbReference type="ARBA" id="ARBA00023010"/>
    </source>
</evidence>
<evidence type="ECO:0000256" key="4">
    <source>
        <dbReference type="ARBA" id="ARBA00022816"/>
    </source>
</evidence>
<feature type="compositionally biased region" description="Low complexity" evidence="11">
    <location>
        <begin position="45"/>
        <end position="55"/>
    </location>
</feature>
<evidence type="ECO:0000313" key="12">
    <source>
        <dbReference type="EMBL" id="EIW75556.1"/>
    </source>
</evidence>
<dbReference type="OrthoDB" id="420884at2759"/>
<evidence type="ECO:0000256" key="7">
    <source>
        <dbReference type="ARBA" id="ARBA00023132"/>
    </source>
</evidence>
<feature type="compositionally biased region" description="Basic and acidic residues" evidence="11">
    <location>
        <begin position="96"/>
        <end position="127"/>
    </location>
</feature>
<evidence type="ECO:0000256" key="11">
    <source>
        <dbReference type="SAM" id="MobiDB-lite"/>
    </source>
</evidence>
<dbReference type="GO" id="GO:0005737">
    <property type="term" value="C:cytoplasm"/>
    <property type="evidence" value="ECO:0007669"/>
    <property type="project" value="TreeGrafter"/>
</dbReference>
<comment type="subcellular location">
    <subcellularLocation>
        <location evidence="1">Nucleus</location>
        <location evidence="1">Nuclear pore complex</location>
    </subcellularLocation>
</comment>
<name>A0A5M3M9E1_CONPW</name>
<keyword evidence="8" id="KW-0539">Nucleus</keyword>
<keyword evidence="7" id="KW-0906">Nuclear pore complex</keyword>
<evidence type="ECO:0000313" key="13">
    <source>
        <dbReference type="Proteomes" id="UP000053558"/>
    </source>
</evidence>
<evidence type="ECO:0000256" key="8">
    <source>
        <dbReference type="ARBA" id="ARBA00023242"/>
    </source>
</evidence>
<sequence length="579" mass="65715">MRFGLTRSPSPSPVRQSKRSSTFGLQSDSESSSEENHDATESDTESSLSSSSSDSFCYRDESEIPLPPPRPRREFSSPAEQRYVEETLASIRLSIRHHDPYEEWEKQTRKDAFRTARREQRDAQSEHRARHSQRHAQEIARLNRVHEAQLADVQRQLATLQMKQQSDIDKYVQQWKERDRKQRDRIESTIKKEEDSLRARLEAEHRAREEEERKQKEAEEKQRAEEEKKRQEDEAKRKKQQEDDAEAKRLDEIEQKRKEQLQAEEAGRRQMGVTTAEDDWSEARKVLKNLKAGPMKTVKGTKELKSQWSAIRRQITPKIGQLTQDSESVNRITTQITALIQPMSPLPEPIYLASLSSLSKAILLQAETEVTAEKRSAIPLALVTSHFLATLPHFPDVFFAKLVQRAGGWPIPSAVPSRDADGTPWAGEDARTKAMGYRNSGANGERETAGEYVTRVAGLMRVYFLVMVAPTPPDRAPPPRMYQLPRFWAYFARMLGQPRLLETAVAAQVLHVALDVGGAEAVNVWGAQWVKLLELLYEGATKGIAGAGERLIGGQSAEGKAARVRVQLDVERIMQAIQG</sequence>
<dbReference type="GO" id="GO:0015031">
    <property type="term" value="P:protein transport"/>
    <property type="evidence" value="ECO:0007669"/>
    <property type="project" value="UniProtKB-KW"/>
</dbReference>
<comment type="similarity">
    <text evidence="2">Belongs to the GLE1 family.</text>
</comment>
<dbReference type="InterPro" id="IPR012476">
    <property type="entry name" value="GLE1"/>
</dbReference>
<keyword evidence="13" id="KW-1185">Reference proteome</keyword>
<keyword evidence="3" id="KW-0813">Transport</keyword>
<evidence type="ECO:0000256" key="2">
    <source>
        <dbReference type="ARBA" id="ARBA00011056"/>
    </source>
</evidence>
<evidence type="ECO:0000256" key="9">
    <source>
        <dbReference type="ARBA" id="ARBA00026227"/>
    </source>
</evidence>
<evidence type="ECO:0000256" key="1">
    <source>
        <dbReference type="ARBA" id="ARBA00004567"/>
    </source>
</evidence>
<dbReference type="Gene3D" id="1.25.40.510">
    <property type="entry name" value="GLE1-like"/>
    <property type="match status" value="1"/>
</dbReference>
<evidence type="ECO:0000256" key="3">
    <source>
        <dbReference type="ARBA" id="ARBA00022448"/>
    </source>
</evidence>
<feature type="region of interest" description="Disordered" evidence="11">
    <location>
        <begin position="1"/>
        <end position="81"/>
    </location>
</feature>
<feature type="region of interest" description="Disordered" evidence="11">
    <location>
        <begin position="95"/>
        <end position="136"/>
    </location>
</feature>
<keyword evidence="5" id="KW-0653">Protein transport</keyword>
<dbReference type="EMBL" id="JH711588">
    <property type="protein sequence ID" value="EIW75556.1"/>
    <property type="molecule type" value="Genomic_DNA"/>
</dbReference>
<dbReference type="RefSeq" id="XP_007774101.1">
    <property type="nucleotide sequence ID" value="XM_007775911.1"/>
</dbReference>
<gene>
    <name evidence="12" type="ORF">CONPUDRAFT_65753</name>
</gene>